<dbReference type="SUPFAM" id="SSF52172">
    <property type="entry name" value="CheY-like"/>
    <property type="match status" value="1"/>
</dbReference>
<dbReference type="eggNOG" id="COG2114">
    <property type="taxonomic scope" value="Bacteria"/>
</dbReference>
<evidence type="ECO:0000256" key="1">
    <source>
        <dbReference type="PROSITE-ProRule" id="PRU00169"/>
    </source>
</evidence>
<feature type="domain" description="Response regulatory" evidence="2">
    <location>
        <begin position="17"/>
        <end position="136"/>
    </location>
</feature>
<dbReference type="AlphaFoldDB" id="N1WSE1"/>
<dbReference type="Gene3D" id="3.40.50.2300">
    <property type="match status" value="1"/>
</dbReference>
<dbReference type="SMART" id="SM00044">
    <property type="entry name" value="CYCc"/>
    <property type="match status" value="1"/>
</dbReference>
<organism evidence="4 5">
    <name type="scientific">Psychroflexus gondwanensis ACAM 44</name>
    <dbReference type="NCBI Taxonomy" id="1189619"/>
    <lineage>
        <taxon>Bacteria</taxon>
        <taxon>Pseudomonadati</taxon>
        <taxon>Bacteroidota</taxon>
        <taxon>Flavobacteriia</taxon>
        <taxon>Flavobacteriales</taxon>
        <taxon>Flavobacteriaceae</taxon>
        <taxon>Psychroflexus</taxon>
    </lineage>
</organism>
<feature type="modified residue" description="4-aspartylphosphate" evidence="1">
    <location>
        <position position="71"/>
    </location>
</feature>
<dbReference type="PATRIC" id="fig|1189619.4.peg.2899"/>
<protein>
    <submittedName>
        <fullName evidence="4">Adenylate/guanylate cyclase</fullName>
    </submittedName>
</protein>
<dbReference type="InterPro" id="IPR001054">
    <property type="entry name" value="A/G_cyclase"/>
</dbReference>
<dbReference type="CDD" id="cd07302">
    <property type="entry name" value="CHD"/>
    <property type="match status" value="1"/>
</dbReference>
<dbReference type="CDD" id="cd17536">
    <property type="entry name" value="REC_YesN-like"/>
    <property type="match status" value="1"/>
</dbReference>
<dbReference type="GO" id="GO:0009190">
    <property type="term" value="P:cyclic nucleotide biosynthetic process"/>
    <property type="evidence" value="ECO:0007669"/>
    <property type="project" value="InterPro"/>
</dbReference>
<accession>N1WSE1</accession>
<comment type="caution">
    <text evidence="4">The sequence shown here is derived from an EMBL/GenBank/DDBJ whole genome shotgun (WGS) entry which is preliminary data.</text>
</comment>
<dbReference type="SMART" id="SM00448">
    <property type="entry name" value="REC"/>
    <property type="match status" value="1"/>
</dbReference>
<dbReference type="PROSITE" id="PS50125">
    <property type="entry name" value="GUANYLATE_CYCLASE_2"/>
    <property type="match status" value="1"/>
</dbReference>
<evidence type="ECO:0000313" key="4">
    <source>
        <dbReference type="EMBL" id="EMY80029.1"/>
    </source>
</evidence>
<dbReference type="InterPro" id="IPR050697">
    <property type="entry name" value="Adenylyl/Guanylyl_Cyclase_3/4"/>
</dbReference>
<dbReference type="Pfam" id="PF00211">
    <property type="entry name" value="Guanylate_cyc"/>
    <property type="match status" value="1"/>
</dbReference>
<gene>
    <name evidence="4" type="ORF">pgond44_14033</name>
</gene>
<keyword evidence="1" id="KW-0597">Phosphoprotein</keyword>
<dbReference type="eggNOG" id="COG2204">
    <property type="taxonomic scope" value="Bacteria"/>
</dbReference>
<keyword evidence="5" id="KW-1185">Reference proteome</keyword>
<feature type="domain" description="Guanylate cyclase" evidence="3">
    <location>
        <begin position="185"/>
        <end position="314"/>
    </location>
</feature>
<evidence type="ECO:0000259" key="2">
    <source>
        <dbReference type="PROSITE" id="PS50110"/>
    </source>
</evidence>
<dbReference type="GO" id="GO:0000160">
    <property type="term" value="P:phosphorelay signal transduction system"/>
    <property type="evidence" value="ECO:0007669"/>
    <property type="project" value="InterPro"/>
</dbReference>
<name>N1WSE1_9FLAO</name>
<dbReference type="PANTHER" id="PTHR43081:SF1">
    <property type="entry name" value="ADENYLATE CYCLASE, TERMINAL-DIFFERENTIATION SPECIFIC"/>
    <property type="match status" value="1"/>
</dbReference>
<evidence type="ECO:0000259" key="3">
    <source>
        <dbReference type="PROSITE" id="PS50125"/>
    </source>
</evidence>
<proteinExistence type="predicted"/>
<sequence length="360" mass="40711">MMRLNYKDSIKLNIMAKILVVDDEADLETLIKQKFRKQIREKEYEFFFAINGVDALEKLKMEPEVDIVLSDINMPEMDGLTLLTKLSELKPLLKSVIVSAYGDMENIRTAMNRGAFDFITKPINFEDLIITVEKTIKHSNQIKQTLQAIKENNILKMYVDENVLNFMGSREYETTIMANETIEATVMFIDLCGFTKISETTPADTVVSMINTYFDVMVQEIMEQQGFIDKFIGDAVMAVFRGDYHLDRAIDAALAVRNKINSIAKIEGLSDFEPKVSIGIKSGEMISGNIGSANLKRLDYTVIGDTVNTAARLQDEAKPNQIIIGESCYNTVKEAFKCKKLDSIKVKNKAEPLTVYEVLE</sequence>
<dbReference type="EMBL" id="APLF01000021">
    <property type="protein sequence ID" value="EMY80029.1"/>
    <property type="molecule type" value="Genomic_DNA"/>
</dbReference>
<reference evidence="4 5" key="1">
    <citation type="journal article" date="2014" name="Genome Biol. Evol.">
        <title>Extensive gene acquisition in the extremely psychrophilic bacterial species Psychroflexus torquis and the link to sea-ice ecosystem specialism.</title>
        <authorList>
            <person name="Feng S."/>
            <person name="Powell S.M."/>
            <person name="Wilson R."/>
            <person name="Bowman J.P."/>
        </authorList>
    </citation>
    <scope>NUCLEOTIDE SEQUENCE [LARGE SCALE GENOMIC DNA]</scope>
    <source>
        <strain evidence="4 5">ACAM 44</strain>
    </source>
</reference>
<dbReference type="InterPro" id="IPR001789">
    <property type="entry name" value="Sig_transdc_resp-reg_receiver"/>
</dbReference>
<dbReference type="InterPro" id="IPR011006">
    <property type="entry name" value="CheY-like_superfamily"/>
</dbReference>
<dbReference type="PANTHER" id="PTHR43081">
    <property type="entry name" value="ADENYLATE CYCLASE, TERMINAL-DIFFERENTIATION SPECIFIC-RELATED"/>
    <property type="match status" value="1"/>
</dbReference>
<dbReference type="SUPFAM" id="SSF55073">
    <property type="entry name" value="Nucleotide cyclase"/>
    <property type="match status" value="1"/>
</dbReference>
<evidence type="ECO:0000313" key="5">
    <source>
        <dbReference type="Proteomes" id="UP000012317"/>
    </source>
</evidence>
<dbReference type="Gene3D" id="3.30.70.1230">
    <property type="entry name" value="Nucleotide cyclase"/>
    <property type="match status" value="1"/>
</dbReference>
<dbReference type="STRING" id="1189619.pgond44_14033"/>
<dbReference type="InterPro" id="IPR029787">
    <property type="entry name" value="Nucleotide_cyclase"/>
</dbReference>
<dbReference type="Pfam" id="PF00072">
    <property type="entry name" value="Response_reg"/>
    <property type="match status" value="1"/>
</dbReference>
<dbReference type="GO" id="GO:0004016">
    <property type="term" value="F:adenylate cyclase activity"/>
    <property type="evidence" value="ECO:0007669"/>
    <property type="project" value="UniProtKB-ARBA"/>
</dbReference>
<dbReference type="PROSITE" id="PS50110">
    <property type="entry name" value="RESPONSE_REGULATORY"/>
    <property type="match status" value="1"/>
</dbReference>
<dbReference type="Proteomes" id="UP000012317">
    <property type="component" value="Unassembled WGS sequence"/>
</dbReference>